<gene>
    <name evidence="1" type="ORF">SteCoe_34708</name>
</gene>
<sequence length="144" mass="15854">MSKSKINQVSTKKASKIPHNNVSPFLKELITSGDALSGKTNFSFNFSQSFNNKESLPSNVPSKNELNLLAELDALDMSIIPNESNSTSFIKASVLEKDKKSNAKEESAIKLKPLVLETSQVKHKLWCQSCILTDSKAHGRCEIS</sequence>
<evidence type="ECO:0000313" key="2">
    <source>
        <dbReference type="Proteomes" id="UP000187209"/>
    </source>
</evidence>
<reference evidence="1 2" key="1">
    <citation type="submission" date="2016-11" db="EMBL/GenBank/DDBJ databases">
        <title>The macronuclear genome of Stentor coeruleus: a giant cell with tiny introns.</title>
        <authorList>
            <person name="Slabodnick M."/>
            <person name="Ruby J.G."/>
            <person name="Reiff S.B."/>
            <person name="Swart E.C."/>
            <person name="Gosai S."/>
            <person name="Prabakaran S."/>
            <person name="Witkowska E."/>
            <person name="Larue G.E."/>
            <person name="Fisher S."/>
            <person name="Freeman R.M."/>
            <person name="Gunawardena J."/>
            <person name="Chu W."/>
            <person name="Stover N.A."/>
            <person name="Gregory B.D."/>
            <person name="Nowacki M."/>
            <person name="Derisi J."/>
            <person name="Roy S.W."/>
            <person name="Marshall W.F."/>
            <person name="Sood P."/>
        </authorList>
    </citation>
    <scope>NUCLEOTIDE SEQUENCE [LARGE SCALE GENOMIC DNA]</scope>
    <source>
        <strain evidence="1">WM001</strain>
    </source>
</reference>
<dbReference type="AlphaFoldDB" id="A0A1R2AU04"/>
<comment type="caution">
    <text evidence="1">The sequence shown here is derived from an EMBL/GenBank/DDBJ whole genome shotgun (WGS) entry which is preliminary data.</text>
</comment>
<protein>
    <submittedName>
        <fullName evidence="1">Uncharacterized protein</fullName>
    </submittedName>
</protein>
<keyword evidence="2" id="KW-1185">Reference proteome</keyword>
<dbReference type="Proteomes" id="UP000187209">
    <property type="component" value="Unassembled WGS sequence"/>
</dbReference>
<proteinExistence type="predicted"/>
<organism evidence="1 2">
    <name type="scientific">Stentor coeruleus</name>
    <dbReference type="NCBI Taxonomy" id="5963"/>
    <lineage>
        <taxon>Eukaryota</taxon>
        <taxon>Sar</taxon>
        <taxon>Alveolata</taxon>
        <taxon>Ciliophora</taxon>
        <taxon>Postciliodesmatophora</taxon>
        <taxon>Heterotrichea</taxon>
        <taxon>Heterotrichida</taxon>
        <taxon>Stentoridae</taxon>
        <taxon>Stentor</taxon>
    </lineage>
</organism>
<accession>A0A1R2AU04</accession>
<dbReference type="EMBL" id="MPUH01001405">
    <property type="protein sequence ID" value="OMJ67986.1"/>
    <property type="molecule type" value="Genomic_DNA"/>
</dbReference>
<evidence type="ECO:0000313" key="1">
    <source>
        <dbReference type="EMBL" id="OMJ67986.1"/>
    </source>
</evidence>
<name>A0A1R2AU04_9CILI</name>